<proteinExistence type="predicted"/>
<dbReference type="Gramene" id="PRQ56571">
    <property type="protein sequence ID" value="PRQ56571"/>
    <property type="gene ID" value="RchiOBHm_Chr1g0337831"/>
</dbReference>
<name>A0A2P6SD16_ROSCH</name>
<dbReference type="EMBL" id="PDCK01000039">
    <property type="protein sequence ID" value="PRQ56571.1"/>
    <property type="molecule type" value="Genomic_DNA"/>
</dbReference>
<comment type="caution">
    <text evidence="1">The sequence shown here is derived from an EMBL/GenBank/DDBJ whole genome shotgun (WGS) entry which is preliminary data.</text>
</comment>
<dbReference type="Proteomes" id="UP000238479">
    <property type="component" value="Chromosome 1"/>
</dbReference>
<gene>
    <name evidence="1" type="ORF">RchiOBHm_Chr1g0337831</name>
</gene>
<protein>
    <submittedName>
        <fullName evidence="1">Uncharacterized protein</fullName>
    </submittedName>
</protein>
<dbReference type="PROSITE" id="PS51257">
    <property type="entry name" value="PROKAR_LIPOPROTEIN"/>
    <property type="match status" value="1"/>
</dbReference>
<organism evidence="1 2">
    <name type="scientific">Rosa chinensis</name>
    <name type="common">China rose</name>
    <dbReference type="NCBI Taxonomy" id="74649"/>
    <lineage>
        <taxon>Eukaryota</taxon>
        <taxon>Viridiplantae</taxon>
        <taxon>Streptophyta</taxon>
        <taxon>Embryophyta</taxon>
        <taxon>Tracheophyta</taxon>
        <taxon>Spermatophyta</taxon>
        <taxon>Magnoliopsida</taxon>
        <taxon>eudicotyledons</taxon>
        <taxon>Gunneridae</taxon>
        <taxon>Pentapetalae</taxon>
        <taxon>rosids</taxon>
        <taxon>fabids</taxon>
        <taxon>Rosales</taxon>
        <taxon>Rosaceae</taxon>
        <taxon>Rosoideae</taxon>
        <taxon>Rosoideae incertae sedis</taxon>
        <taxon>Rosa</taxon>
    </lineage>
</organism>
<accession>A0A2P6SD16</accession>
<evidence type="ECO:0000313" key="2">
    <source>
        <dbReference type="Proteomes" id="UP000238479"/>
    </source>
</evidence>
<sequence length="105" mass="11743">MLLKKLGSISNFNVHVWGSCVKPSYADQLEDLIIELKNLRRIIELENQSLLGRLTLSAEATEGKLDEVSSNLKLLTLSVESTEGKLDEIAAHLIKFAPRLTPRKE</sequence>
<keyword evidence="2" id="KW-1185">Reference proteome</keyword>
<evidence type="ECO:0000313" key="1">
    <source>
        <dbReference type="EMBL" id="PRQ56571.1"/>
    </source>
</evidence>
<reference evidence="1 2" key="1">
    <citation type="journal article" date="2018" name="Nat. Genet.">
        <title>The Rosa genome provides new insights in the design of modern roses.</title>
        <authorList>
            <person name="Bendahmane M."/>
        </authorList>
    </citation>
    <scope>NUCLEOTIDE SEQUENCE [LARGE SCALE GENOMIC DNA]</scope>
    <source>
        <strain evidence="2">cv. Old Blush</strain>
    </source>
</reference>
<dbReference type="AlphaFoldDB" id="A0A2P6SD16"/>